<keyword evidence="6" id="KW-0479">Metal-binding</keyword>
<evidence type="ECO:0000256" key="2">
    <source>
        <dbReference type="ARBA" id="ARBA00007599"/>
    </source>
</evidence>
<evidence type="ECO:0000256" key="9">
    <source>
        <dbReference type="ARBA" id="ARBA00022842"/>
    </source>
</evidence>
<dbReference type="GO" id="GO:0016740">
    <property type="term" value="F:transferase activity"/>
    <property type="evidence" value="ECO:0007669"/>
    <property type="project" value="UniProtKB-KW"/>
</dbReference>
<dbReference type="Gene3D" id="3.40.50.300">
    <property type="entry name" value="P-loop containing nucleotide triphosphate hydrolases"/>
    <property type="match status" value="1"/>
</dbReference>
<dbReference type="EMBL" id="MFLC01000038">
    <property type="protein sequence ID" value="OGG54441.1"/>
    <property type="molecule type" value="Genomic_DNA"/>
</dbReference>
<evidence type="ECO:0000256" key="4">
    <source>
        <dbReference type="ARBA" id="ARBA00022490"/>
    </source>
</evidence>
<dbReference type="GO" id="GO:0046872">
    <property type="term" value="F:metal ion binding"/>
    <property type="evidence" value="ECO:0007669"/>
    <property type="project" value="UniProtKB-KW"/>
</dbReference>
<dbReference type="InterPro" id="IPR003442">
    <property type="entry name" value="T6A_TsaE"/>
</dbReference>
<proteinExistence type="inferred from homology"/>
<evidence type="ECO:0000256" key="6">
    <source>
        <dbReference type="ARBA" id="ARBA00022723"/>
    </source>
</evidence>
<evidence type="ECO:0000256" key="1">
    <source>
        <dbReference type="ARBA" id="ARBA00004496"/>
    </source>
</evidence>
<dbReference type="GO" id="GO:0005524">
    <property type="term" value="F:ATP binding"/>
    <property type="evidence" value="ECO:0007669"/>
    <property type="project" value="UniProtKB-KW"/>
</dbReference>
<keyword evidence="5" id="KW-0819">tRNA processing</keyword>
<comment type="caution">
    <text evidence="11">The sequence shown here is derived from an EMBL/GenBank/DDBJ whole genome shotgun (WGS) entry which is preliminary data.</text>
</comment>
<name>A0A1F6CZH3_9BACT</name>
<dbReference type="AlphaFoldDB" id="A0A1F6CZH3"/>
<protein>
    <recommendedName>
        <fullName evidence="3">tRNA threonylcarbamoyladenosine biosynthesis protein TsaE</fullName>
    </recommendedName>
    <alternativeName>
        <fullName evidence="10">t(6)A37 threonylcarbamoyladenosine biosynthesis protein TsaE</fullName>
    </alternativeName>
</protein>
<dbReference type="GO" id="GO:0002949">
    <property type="term" value="P:tRNA threonylcarbamoyladenosine modification"/>
    <property type="evidence" value="ECO:0007669"/>
    <property type="project" value="InterPro"/>
</dbReference>
<evidence type="ECO:0000313" key="12">
    <source>
        <dbReference type="Proteomes" id="UP000177659"/>
    </source>
</evidence>
<keyword evidence="4" id="KW-0963">Cytoplasm</keyword>
<dbReference type="GO" id="GO:0005737">
    <property type="term" value="C:cytoplasm"/>
    <property type="evidence" value="ECO:0007669"/>
    <property type="project" value="UniProtKB-SubCell"/>
</dbReference>
<accession>A0A1F6CZH3</accession>
<dbReference type="PANTHER" id="PTHR33540">
    <property type="entry name" value="TRNA THREONYLCARBAMOYLADENOSINE BIOSYNTHESIS PROTEIN TSAE"/>
    <property type="match status" value="1"/>
</dbReference>
<sequence>MELTETDLAREATHLLDSFTPSKGARVIALYGDLGAGKTTFVKALAGALGITETVTSPTFVIEKIYKLEGRQFDHLIHIDAYRLSGSAELQTLGWDSIISNPKNLIVVEWADIIEEALPKDAIRIHFTVTGEMTRDITIETSTI</sequence>
<gene>
    <name evidence="11" type="ORF">A3D62_01950</name>
</gene>
<comment type="similarity">
    <text evidence="2">Belongs to the TsaE family.</text>
</comment>
<evidence type="ECO:0000313" key="11">
    <source>
        <dbReference type="EMBL" id="OGG54441.1"/>
    </source>
</evidence>
<dbReference type="Proteomes" id="UP000177659">
    <property type="component" value="Unassembled WGS sequence"/>
</dbReference>
<evidence type="ECO:0000256" key="8">
    <source>
        <dbReference type="ARBA" id="ARBA00022840"/>
    </source>
</evidence>
<comment type="subcellular location">
    <subcellularLocation>
        <location evidence="1">Cytoplasm</location>
    </subcellularLocation>
</comment>
<evidence type="ECO:0000256" key="3">
    <source>
        <dbReference type="ARBA" id="ARBA00019010"/>
    </source>
</evidence>
<reference evidence="11 12" key="1">
    <citation type="journal article" date="2016" name="Nat. Commun.">
        <title>Thousands of microbial genomes shed light on interconnected biogeochemical processes in an aquifer system.</title>
        <authorList>
            <person name="Anantharaman K."/>
            <person name="Brown C.T."/>
            <person name="Hug L.A."/>
            <person name="Sharon I."/>
            <person name="Castelle C.J."/>
            <person name="Probst A.J."/>
            <person name="Thomas B.C."/>
            <person name="Singh A."/>
            <person name="Wilkins M.J."/>
            <person name="Karaoz U."/>
            <person name="Brodie E.L."/>
            <person name="Williams K.H."/>
            <person name="Hubbard S.S."/>
            <person name="Banfield J.F."/>
        </authorList>
    </citation>
    <scope>NUCLEOTIDE SEQUENCE [LARGE SCALE GENOMIC DNA]</scope>
</reference>
<keyword evidence="7" id="KW-0547">Nucleotide-binding</keyword>
<keyword evidence="8" id="KW-0067">ATP-binding</keyword>
<dbReference type="InterPro" id="IPR027417">
    <property type="entry name" value="P-loop_NTPase"/>
</dbReference>
<evidence type="ECO:0000256" key="5">
    <source>
        <dbReference type="ARBA" id="ARBA00022694"/>
    </source>
</evidence>
<organism evidence="11 12">
    <name type="scientific">Candidatus Kaiserbacteria bacterium RIFCSPHIGHO2_02_FULL_49_11</name>
    <dbReference type="NCBI Taxonomy" id="1798489"/>
    <lineage>
        <taxon>Bacteria</taxon>
        <taxon>Candidatus Kaiseribacteriota</taxon>
    </lineage>
</organism>
<evidence type="ECO:0000256" key="7">
    <source>
        <dbReference type="ARBA" id="ARBA00022741"/>
    </source>
</evidence>
<dbReference type="PANTHER" id="PTHR33540:SF2">
    <property type="entry name" value="TRNA THREONYLCARBAMOYLADENOSINE BIOSYNTHESIS PROTEIN TSAE"/>
    <property type="match status" value="1"/>
</dbReference>
<keyword evidence="11" id="KW-0808">Transferase</keyword>
<dbReference type="NCBIfam" id="TIGR00150">
    <property type="entry name" value="T6A_YjeE"/>
    <property type="match status" value="1"/>
</dbReference>
<keyword evidence="9" id="KW-0460">Magnesium</keyword>
<dbReference type="SUPFAM" id="SSF52540">
    <property type="entry name" value="P-loop containing nucleoside triphosphate hydrolases"/>
    <property type="match status" value="1"/>
</dbReference>
<evidence type="ECO:0000256" key="10">
    <source>
        <dbReference type="ARBA" id="ARBA00032441"/>
    </source>
</evidence>
<dbReference type="Pfam" id="PF02367">
    <property type="entry name" value="TsaE"/>
    <property type="match status" value="1"/>
</dbReference>